<reference evidence="2 3" key="1">
    <citation type="submission" date="2019-03" db="EMBL/GenBank/DDBJ databases">
        <title>Genomic Encyclopedia of Type Strains, Phase IV (KMG-IV): sequencing the most valuable type-strain genomes for metagenomic binning, comparative biology and taxonomic classification.</title>
        <authorList>
            <person name="Goeker M."/>
        </authorList>
    </citation>
    <scope>NUCLEOTIDE SEQUENCE [LARGE SCALE GENOMIC DNA]</scope>
    <source>
        <strain evidence="2 3">DSM 12121</strain>
    </source>
</reference>
<proteinExistence type="predicted"/>
<dbReference type="PANTHER" id="PTHR33525:SF6">
    <property type="entry name" value="HDOD DOMAIN-CONTAINING PROTEIN"/>
    <property type="match status" value="1"/>
</dbReference>
<organism evidence="2 3">
    <name type="scientific">Azoarcus indigens</name>
    <dbReference type="NCBI Taxonomy" id="29545"/>
    <lineage>
        <taxon>Bacteria</taxon>
        <taxon>Pseudomonadati</taxon>
        <taxon>Pseudomonadota</taxon>
        <taxon>Betaproteobacteria</taxon>
        <taxon>Rhodocyclales</taxon>
        <taxon>Zoogloeaceae</taxon>
        <taxon>Azoarcus</taxon>
    </lineage>
</organism>
<dbReference type="Pfam" id="PF08668">
    <property type="entry name" value="HDOD"/>
    <property type="match status" value="1"/>
</dbReference>
<evidence type="ECO:0000259" key="1">
    <source>
        <dbReference type="PROSITE" id="PS51833"/>
    </source>
</evidence>
<feature type="domain" description="HDOD" evidence="1">
    <location>
        <begin position="19"/>
        <end position="214"/>
    </location>
</feature>
<dbReference type="AlphaFoldDB" id="A0A4R6DYM5"/>
<comment type="caution">
    <text evidence="2">The sequence shown here is derived from an EMBL/GenBank/DDBJ whole genome shotgun (WGS) entry which is preliminary data.</text>
</comment>
<dbReference type="RefSeq" id="WP_246034731.1">
    <property type="nucleotide sequence ID" value="NZ_SNVV01000009.1"/>
</dbReference>
<name>A0A4R6DYM5_9RHOO</name>
<evidence type="ECO:0000313" key="2">
    <source>
        <dbReference type="EMBL" id="TDN50460.1"/>
    </source>
</evidence>
<dbReference type="InterPro" id="IPR013976">
    <property type="entry name" value="HDOD"/>
</dbReference>
<accession>A0A4R6DYM5</accession>
<gene>
    <name evidence="2" type="ORF">C7389_109155</name>
</gene>
<dbReference type="Gene3D" id="1.10.3210.10">
    <property type="entry name" value="Hypothetical protein af1432"/>
    <property type="match status" value="1"/>
</dbReference>
<keyword evidence="3" id="KW-1185">Reference proteome</keyword>
<dbReference type="InterPro" id="IPR052340">
    <property type="entry name" value="RNase_Y/CdgJ"/>
</dbReference>
<dbReference type="Proteomes" id="UP000295129">
    <property type="component" value="Unassembled WGS sequence"/>
</dbReference>
<dbReference type="PROSITE" id="PS51833">
    <property type="entry name" value="HDOD"/>
    <property type="match status" value="1"/>
</dbReference>
<dbReference type="SUPFAM" id="SSF109604">
    <property type="entry name" value="HD-domain/PDEase-like"/>
    <property type="match status" value="1"/>
</dbReference>
<sequence>MVIDEEKTLEELVGRGIRIPPQPDILVELSARLQDGDYDAASLAALISRDAAIAAMLFKVARSPLFSRGRAPDNLEQVLVRLGLKQTINLARAVALSARIPEGSKAILHRFWTRSREIAQLAALVAEDRVSVCNVFPDQAYMAGIFLECGVPVLMQRFPDYAAGLLSSGSFDLPSVKDEDQRFNVDHCTIGYLVARHWRLPDFVAQAILHHYEIPREELGAVRTVVAILQLAIHCHHGINGTENRVWYRVGAEALNELGLHPDGLSEFLDEIREAFHARGV</sequence>
<dbReference type="EMBL" id="SNVV01000009">
    <property type="protein sequence ID" value="TDN50460.1"/>
    <property type="molecule type" value="Genomic_DNA"/>
</dbReference>
<protein>
    <submittedName>
        <fullName evidence="2">HD-like signal output (HDOD) protein</fullName>
    </submittedName>
</protein>
<evidence type="ECO:0000313" key="3">
    <source>
        <dbReference type="Proteomes" id="UP000295129"/>
    </source>
</evidence>
<dbReference type="PANTHER" id="PTHR33525">
    <property type="match status" value="1"/>
</dbReference>